<evidence type="ECO:0000259" key="5">
    <source>
        <dbReference type="Pfam" id="PF25899"/>
    </source>
</evidence>
<organism evidence="6 7">
    <name type="scientific">Panagrellus redivivus</name>
    <name type="common">Microworm</name>
    <dbReference type="NCBI Taxonomy" id="6233"/>
    <lineage>
        <taxon>Eukaryota</taxon>
        <taxon>Metazoa</taxon>
        <taxon>Ecdysozoa</taxon>
        <taxon>Nematoda</taxon>
        <taxon>Chromadorea</taxon>
        <taxon>Rhabditida</taxon>
        <taxon>Tylenchina</taxon>
        <taxon>Panagrolaimomorpha</taxon>
        <taxon>Panagrolaimoidea</taxon>
        <taxon>Panagrolaimidae</taxon>
        <taxon>Panagrellus</taxon>
    </lineage>
</organism>
<accession>A0A7E4VCB7</accession>
<reference evidence="6" key="1">
    <citation type="journal article" date="2013" name="Genetics">
        <title>The draft genome and transcriptome of Panagrellus redivivus are shaped by the harsh demands of a free-living lifestyle.</title>
        <authorList>
            <person name="Srinivasan J."/>
            <person name="Dillman A.R."/>
            <person name="Macchietto M.G."/>
            <person name="Heikkinen L."/>
            <person name="Lakso M."/>
            <person name="Fracchia K.M."/>
            <person name="Antoshechkin I."/>
            <person name="Mortazavi A."/>
            <person name="Wong G."/>
            <person name="Sternberg P.W."/>
        </authorList>
    </citation>
    <scope>NUCLEOTIDE SEQUENCE [LARGE SCALE GENOMIC DNA]</scope>
    <source>
        <strain evidence="6">MT8872</strain>
    </source>
</reference>
<dbReference type="InterPro" id="IPR058831">
    <property type="entry name" value="LolA-like_dom_2nd"/>
</dbReference>
<evidence type="ECO:0000313" key="7">
    <source>
        <dbReference type="WBParaSite" id="Pan_g19116.t1"/>
    </source>
</evidence>
<feature type="domain" description="LolA-like" evidence="4">
    <location>
        <begin position="250"/>
        <end position="477"/>
    </location>
</feature>
<keyword evidence="2" id="KW-0732">Signal</keyword>
<dbReference type="Pfam" id="PF25899">
    <property type="entry name" value="DUF7959"/>
    <property type="match status" value="1"/>
</dbReference>
<feature type="domain" description="LolA-like" evidence="3">
    <location>
        <begin position="36"/>
        <end position="240"/>
    </location>
</feature>
<keyword evidence="1" id="KW-1133">Transmembrane helix</keyword>
<feature type="domain" description="DUF7959" evidence="5">
    <location>
        <begin position="484"/>
        <end position="598"/>
    </location>
</feature>
<dbReference type="InterPro" id="IPR058830">
    <property type="entry name" value="LolA-like_dom_1st"/>
</dbReference>
<evidence type="ECO:0000313" key="6">
    <source>
        <dbReference type="Proteomes" id="UP000492821"/>
    </source>
</evidence>
<reference evidence="7" key="2">
    <citation type="submission" date="2020-10" db="UniProtKB">
        <authorList>
            <consortium name="WormBaseParasite"/>
        </authorList>
    </citation>
    <scope>IDENTIFICATION</scope>
</reference>
<feature type="transmembrane region" description="Helical" evidence="1">
    <location>
        <begin position="623"/>
        <end position="645"/>
    </location>
</feature>
<dbReference type="AlphaFoldDB" id="A0A7E4VCB7"/>
<dbReference type="PANTHER" id="PTHR36902:SF1">
    <property type="entry name" value="ENRICHED IN SURFACE-LABELED PROTEOME PROTEIN 9"/>
    <property type="match status" value="1"/>
</dbReference>
<evidence type="ECO:0000256" key="1">
    <source>
        <dbReference type="SAM" id="Phobius"/>
    </source>
</evidence>
<dbReference type="Pfam" id="PF25897">
    <property type="entry name" value="LolA_1st_nematode"/>
    <property type="match status" value="1"/>
</dbReference>
<proteinExistence type="predicted"/>
<name>A0A7E4VCB7_PANRE</name>
<evidence type="ECO:0000256" key="2">
    <source>
        <dbReference type="SAM" id="SignalP"/>
    </source>
</evidence>
<sequence>MMRILILLAAALVSAVVADDPAPRPIKCQKTMAASDLPAQLKLPLNYASVVRYTNWDNSETAKISEQNFTSSLIVKKVDRSGSEHTFIVAAGGKEVLVYNSATCTNSTPESVLPALYPLPGLISANLTKNAHSLAGIIDALLVGQSTFEYKAYNETDTVGGIDALGWVGCAFNVSANASALGYQVEVFYASDKSQQPYSADYKNPVVLSVHFTVFSDVNKTFTAVSHYSLDVVELEKLAPEAEAAATTLPRGIFCSNMTTSPLPVTIPSRFGATIDYTNPSTKQVNTVSLVYDSILKITSFSLDFTNDADIPFISGVTVPKNLTTATLYRDFNYGIQYVLSKDGRVCRTVEPLDGRYGDAVTTNGTIELRSSAEVLLNVTNDQFYKSSSKSIDGVDVETYVSRVESTDGGSTVVEVNLVRDDWTLEGVKGSQLHSIVHYHYDKDAKKTLETFIHFDSFQNYTAIGPVWFKSNAYPCLFDSPDSNMFYIRLANVTLNNVRTYGSENVEAALAEAISTAVNVSVLRISYILMKQANSTTLVCFLLGEATKVAQTPTAYLKPELTVAQFRDAFNQTLINGTIVAPVTTEAQAAVAISVDHFGVFDDVESHPAPEPPKFVGYSGGSMFILAIFSFIFGAGIAVGLYIFYNKGRAISGMAYQVFE</sequence>
<feature type="chain" id="PRO_5028989776" evidence="2">
    <location>
        <begin position="19"/>
        <end position="660"/>
    </location>
</feature>
<dbReference type="Proteomes" id="UP000492821">
    <property type="component" value="Unassembled WGS sequence"/>
</dbReference>
<keyword evidence="6" id="KW-1185">Reference proteome</keyword>
<evidence type="ECO:0000259" key="3">
    <source>
        <dbReference type="Pfam" id="PF25897"/>
    </source>
</evidence>
<evidence type="ECO:0000259" key="4">
    <source>
        <dbReference type="Pfam" id="PF25898"/>
    </source>
</evidence>
<keyword evidence="1" id="KW-0472">Membrane</keyword>
<feature type="signal peptide" evidence="2">
    <location>
        <begin position="1"/>
        <end position="18"/>
    </location>
</feature>
<dbReference type="InterPro" id="IPR058265">
    <property type="entry name" value="DUF7959"/>
</dbReference>
<protein>
    <submittedName>
        <fullName evidence="7">Protein kinase domain-containing protein</fullName>
    </submittedName>
</protein>
<keyword evidence="1" id="KW-0812">Transmembrane</keyword>
<dbReference type="PANTHER" id="PTHR36902">
    <property type="entry name" value="ENRICHED IN SURFACE-LABELED PROTEOME PROTEIN 9"/>
    <property type="match status" value="1"/>
</dbReference>
<dbReference type="Pfam" id="PF25898">
    <property type="entry name" value="LolA_2nd_metazoa"/>
    <property type="match status" value="1"/>
</dbReference>
<dbReference type="WBParaSite" id="Pan_g19116.t1">
    <property type="protein sequence ID" value="Pan_g19116.t1"/>
    <property type="gene ID" value="Pan_g19116"/>
</dbReference>